<evidence type="ECO:0000313" key="7">
    <source>
        <dbReference type="Ensembl" id="ENSMCSP00000014062.1"/>
    </source>
</evidence>
<dbReference type="PANTHER" id="PTHR13943:SF77">
    <property type="entry name" value="LRAT DOMAIN-CONTAINING PROTEIN"/>
    <property type="match status" value="1"/>
</dbReference>
<dbReference type="Gene3D" id="3.90.1720.10">
    <property type="entry name" value="endopeptidase domain like (from Nostoc punctiforme)"/>
    <property type="match status" value="1"/>
</dbReference>
<dbReference type="Proteomes" id="UP000694560">
    <property type="component" value="Unplaced"/>
</dbReference>
<keyword evidence="8" id="KW-1185">Reference proteome</keyword>
<reference evidence="7" key="1">
    <citation type="submission" date="2025-08" db="UniProtKB">
        <authorList>
            <consortium name="Ensembl"/>
        </authorList>
    </citation>
    <scope>IDENTIFICATION</scope>
</reference>
<dbReference type="GO" id="GO:0016410">
    <property type="term" value="F:N-acyltransferase activity"/>
    <property type="evidence" value="ECO:0007669"/>
    <property type="project" value="TreeGrafter"/>
</dbReference>
<feature type="transmembrane region" description="Helical" evidence="5">
    <location>
        <begin position="139"/>
        <end position="163"/>
    </location>
</feature>
<keyword evidence="5" id="KW-1133">Transmembrane helix</keyword>
<accession>A0A8C5U4M7</accession>
<dbReference type="GO" id="GO:0070292">
    <property type="term" value="P:N-acylphosphatidylethanolamine metabolic process"/>
    <property type="evidence" value="ECO:0007669"/>
    <property type="project" value="TreeGrafter"/>
</dbReference>
<protein>
    <recommendedName>
        <fullName evidence="6">LRAT domain-containing protein</fullName>
    </recommendedName>
</protein>
<dbReference type="OrthoDB" id="421951at2759"/>
<feature type="transmembrane region" description="Helical" evidence="5">
    <location>
        <begin position="20"/>
        <end position="39"/>
    </location>
</feature>
<dbReference type="GO" id="GO:0005737">
    <property type="term" value="C:cytoplasm"/>
    <property type="evidence" value="ECO:0007669"/>
    <property type="project" value="TreeGrafter"/>
</dbReference>
<dbReference type="Ensembl" id="ENSMCST00000014423.1">
    <property type="protein sequence ID" value="ENSMCSP00000014062.1"/>
    <property type="gene ID" value="ENSMCSG00000009961.1"/>
</dbReference>
<reference evidence="7" key="2">
    <citation type="submission" date="2025-09" db="UniProtKB">
        <authorList>
            <consortium name="Ensembl"/>
        </authorList>
    </citation>
    <scope>IDENTIFICATION</scope>
</reference>
<evidence type="ECO:0000256" key="5">
    <source>
        <dbReference type="SAM" id="Phobius"/>
    </source>
</evidence>
<evidence type="ECO:0000256" key="3">
    <source>
        <dbReference type="ARBA" id="ARBA00022801"/>
    </source>
</evidence>
<evidence type="ECO:0000259" key="6">
    <source>
        <dbReference type="PROSITE" id="PS51934"/>
    </source>
</evidence>
<dbReference type="InterPro" id="IPR007053">
    <property type="entry name" value="LRAT_dom"/>
</dbReference>
<evidence type="ECO:0000256" key="1">
    <source>
        <dbReference type="ARBA" id="ARBA00007824"/>
    </source>
</evidence>
<keyword evidence="3" id="KW-0378">Hydrolase</keyword>
<dbReference type="PANTHER" id="PTHR13943">
    <property type="entry name" value="HRAS-LIKE SUPPRESSOR - RELATED"/>
    <property type="match status" value="1"/>
</dbReference>
<evidence type="ECO:0000256" key="2">
    <source>
        <dbReference type="ARBA" id="ARBA00022679"/>
    </source>
</evidence>
<name>A0A8C5U4M7_9PASS</name>
<evidence type="ECO:0000313" key="8">
    <source>
        <dbReference type="Proteomes" id="UP000694560"/>
    </source>
</evidence>
<comment type="similarity">
    <text evidence="1">Belongs to the H-rev107 family.</text>
</comment>
<proteinExistence type="inferred from homology"/>
<dbReference type="Pfam" id="PF04970">
    <property type="entry name" value="LRAT"/>
    <property type="match status" value="1"/>
</dbReference>
<dbReference type="GO" id="GO:0004623">
    <property type="term" value="F:phospholipase A2 activity"/>
    <property type="evidence" value="ECO:0007669"/>
    <property type="project" value="TreeGrafter"/>
</dbReference>
<dbReference type="PROSITE" id="PS51934">
    <property type="entry name" value="LRAT"/>
    <property type="match status" value="1"/>
</dbReference>
<keyword evidence="2" id="KW-0808">Transferase</keyword>
<keyword evidence="5" id="KW-0472">Membrane</keyword>
<feature type="domain" description="LRAT" evidence="6">
    <location>
        <begin position="13"/>
        <end position="129"/>
    </location>
</feature>
<evidence type="ECO:0000256" key="4">
    <source>
        <dbReference type="ARBA" id="ARBA00023098"/>
    </source>
</evidence>
<keyword evidence="5" id="KW-0812">Transmembrane</keyword>
<keyword evidence="4" id="KW-0443">Lipid metabolism</keyword>
<organism evidence="7 8">
    <name type="scientific">Malurus cyaneus samueli</name>
    <dbReference type="NCBI Taxonomy" id="2593467"/>
    <lineage>
        <taxon>Eukaryota</taxon>
        <taxon>Metazoa</taxon>
        <taxon>Chordata</taxon>
        <taxon>Craniata</taxon>
        <taxon>Vertebrata</taxon>
        <taxon>Euteleostomi</taxon>
        <taxon>Archelosauria</taxon>
        <taxon>Archosauria</taxon>
        <taxon>Dinosauria</taxon>
        <taxon>Saurischia</taxon>
        <taxon>Theropoda</taxon>
        <taxon>Coelurosauria</taxon>
        <taxon>Aves</taxon>
        <taxon>Neognathae</taxon>
        <taxon>Neoaves</taxon>
        <taxon>Telluraves</taxon>
        <taxon>Australaves</taxon>
        <taxon>Passeriformes</taxon>
        <taxon>Meliphagoidea</taxon>
        <taxon>Maluridae</taxon>
        <taxon>Malurus</taxon>
    </lineage>
</organism>
<dbReference type="GO" id="GO:0008970">
    <property type="term" value="F:phospholipase A1 activity"/>
    <property type="evidence" value="ECO:0007669"/>
    <property type="project" value="TreeGrafter"/>
</dbReference>
<dbReference type="AlphaFoldDB" id="A0A8C5U4M7"/>
<dbReference type="InterPro" id="IPR051496">
    <property type="entry name" value="H-rev107_PLA/AT"/>
</dbReference>
<sequence>MKLGKRYPNPGDMIKIKMLLFHHWALYVGGGYVVPVTSADEKATLLRASTVTTLTRKAKVKKELLKEVARRYDWNVNNNYDWYRVPLPVEEIVRHAESWIGKEVPYDMLRSNCRHFVTMLRYGKGSLSSFTFPLQVTKAVAGTTAVVGGMMLVGLATLVVNGFSGDTSKKGRKKYYH</sequence>